<feature type="domain" description="Carbohydrate kinase PfkB" evidence="4">
    <location>
        <begin position="4"/>
        <end position="295"/>
    </location>
</feature>
<dbReference type="InterPro" id="IPR011611">
    <property type="entry name" value="PfkB_dom"/>
</dbReference>
<organism evidence="5 6">
    <name type="scientific">Enterococcus canis</name>
    <dbReference type="NCBI Taxonomy" id="214095"/>
    <lineage>
        <taxon>Bacteria</taxon>
        <taxon>Bacillati</taxon>
        <taxon>Bacillota</taxon>
        <taxon>Bacilli</taxon>
        <taxon>Lactobacillales</taxon>
        <taxon>Enterococcaceae</taxon>
        <taxon>Enterococcus</taxon>
    </lineage>
</organism>
<evidence type="ECO:0000313" key="6">
    <source>
        <dbReference type="Proteomes" id="UP000181884"/>
    </source>
</evidence>
<evidence type="ECO:0000256" key="2">
    <source>
        <dbReference type="ARBA" id="ARBA00022679"/>
    </source>
</evidence>
<dbReference type="PANTHER" id="PTHR43085:SF57">
    <property type="entry name" value="CARBOHYDRATE KINASE PFKB DOMAIN-CONTAINING PROTEIN"/>
    <property type="match status" value="1"/>
</dbReference>
<dbReference type="PANTHER" id="PTHR43085">
    <property type="entry name" value="HEXOKINASE FAMILY MEMBER"/>
    <property type="match status" value="1"/>
</dbReference>
<accession>A0A1L8RHL8</accession>
<dbReference type="EMBL" id="JXKH01000002">
    <property type="protein sequence ID" value="OJG19257.1"/>
    <property type="molecule type" value="Genomic_DNA"/>
</dbReference>
<gene>
    <name evidence="5" type="ORF">RU97_GL000828</name>
</gene>
<comment type="similarity">
    <text evidence="1">Belongs to the carbohydrate kinase PfkB family.</text>
</comment>
<dbReference type="GO" id="GO:0016301">
    <property type="term" value="F:kinase activity"/>
    <property type="evidence" value="ECO:0007669"/>
    <property type="project" value="UniProtKB-KW"/>
</dbReference>
<protein>
    <submittedName>
        <fullName evidence="5">2-dehydro-3-deoxygluconokinase</fullName>
    </submittedName>
</protein>
<dbReference type="InterPro" id="IPR050306">
    <property type="entry name" value="PfkB_Carbo_kinase"/>
</dbReference>
<sequence length="313" mass="34388">MAMFVAQTEGKLKDVETFQRFVAGAEVNVSVGVSRLGHEIEYITQLGQDPFGEYISDFLKQESVGTNYLQYNENFPTGFQLKNKDSKNDPEVVYFRKGSAASQLTREVLAKIDFSDVDVFHVTGIFMALNDETFQLTKELILKAKKAGSFITFDPNLRPVLWGSQEKMVARINEIASLCDFVLPGIGEGFILTGYTEPEQIAQFYLDLGAHGVIIKKGPNGAFAMWQEQDGIHTLDAPGFRLAEVVDTVGAGDGFAVGVITSILENLSMPDLLQRANAIGAIQVSHISDNENLPTPERLADFIKDHTQEGATA</sequence>
<dbReference type="CDD" id="cd01166">
    <property type="entry name" value="KdgK"/>
    <property type="match status" value="1"/>
</dbReference>
<dbReference type="AlphaFoldDB" id="A0A1L8RHL8"/>
<keyword evidence="2" id="KW-0808">Transferase</keyword>
<dbReference type="Pfam" id="PF00294">
    <property type="entry name" value="PfkB"/>
    <property type="match status" value="1"/>
</dbReference>
<evidence type="ECO:0000256" key="1">
    <source>
        <dbReference type="ARBA" id="ARBA00010688"/>
    </source>
</evidence>
<reference evidence="5 6" key="1">
    <citation type="submission" date="2014-12" db="EMBL/GenBank/DDBJ databases">
        <title>Draft genome sequences of 29 type strains of Enterococci.</title>
        <authorList>
            <person name="Zhong Z."/>
            <person name="Sun Z."/>
            <person name="Liu W."/>
            <person name="Zhang W."/>
            <person name="Zhang H."/>
        </authorList>
    </citation>
    <scope>NUCLEOTIDE SEQUENCE [LARGE SCALE GENOMIC DNA]</scope>
    <source>
        <strain evidence="5 6">DSM 17029</strain>
    </source>
</reference>
<dbReference type="SUPFAM" id="SSF53613">
    <property type="entry name" value="Ribokinase-like"/>
    <property type="match status" value="1"/>
</dbReference>
<keyword evidence="3 5" id="KW-0418">Kinase</keyword>
<dbReference type="InterPro" id="IPR002173">
    <property type="entry name" value="Carboh/pur_kinase_PfkB_CS"/>
</dbReference>
<comment type="caution">
    <text evidence="5">The sequence shown here is derived from an EMBL/GenBank/DDBJ whole genome shotgun (WGS) entry which is preliminary data.</text>
</comment>
<evidence type="ECO:0000259" key="4">
    <source>
        <dbReference type="Pfam" id="PF00294"/>
    </source>
</evidence>
<evidence type="ECO:0000256" key="3">
    <source>
        <dbReference type="ARBA" id="ARBA00022777"/>
    </source>
</evidence>
<keyword evidence="6" id="KW-1185">Reference proteome</keyword>
<dbReference type="Proteomes" id="UP000181884">
    <property type="component" value="Unassembled WGS sequence"/>
</dbReference>
<dbReference type="InterPro" id="IPR029056">
    <property type="entry name" value="Ribokinase-like"/>
</dbReference>
<dbReference type="PROSITE" id="PS00584">
    <property type="entry name" value="PFKB_KINASES_2"/>
    <property type="match status" value="1"/>
</dbReference>
<evidence type="ECO:0000313" key="5">
    <source>
        <dbReference type="EMBL" id="OJG19257.1"/>
    </source>
</evidence>
<dbReference type="Gene3D" id="3.40.1190.20">
    <property type="match status" value="1"/>
</dbReference>
<name>A0A1L8RHL8_9ENTE</name>
<dbReference type="STRING" id="214095.RU97_GL000828"/>
<proteinExistence type="inferred from homology"/>